<reference evidence="1" key="1">
    <citation type="submission" date="2008-01" db="EMBL/GenBank/DDBJ databases">
        <title>Complete sequence of plasmid1 pCAUL01 of Caulobacter sp. K31.</title>
        <authorList>
            <consortium name="US DOE Joint Genome Institute"/>
            <person name="Copeland A."/>
            <person name="Lucas S."/>
            <person name="Lapidus A."/>
            <person name="Barry K."/>
            <person name="Glavina del Rio T."/>
            <person name="Dalin E."/>
            <person name="Tice H."/>
            <person name="Pitluck S."/>
            <person name="Bruce D."/>
            <person name="Goodwin L."/>
            <person name="Thompson L.S."/>
            <person name="Brettin T."/>
            <person name="Detter J.C."/>
            <person name="Han C."/>
            <person name="Schmutz J."/>
            <person name="Larimer F."/>
            <person name="Land M."/>
            <person name="Hauser L."/>
            <person name="Kyrpides N."/>
            <person name="Kim E."/>
            <person name="Stephens C."/>
            <person name="Richardson P."/>
        </authorList>
    </citation>
    <scope>NUCLEOTIDE SEQUENCE [LARGE SCALE GENOMIC DNA]</scope>
    <source>
        <strain evidence="1">K31</strain>
        <plasmid evidence="1">pCAUL01</plasmid>
    </source>
</reference>
<protein>
    <submittedName>
        <fullName evidence="1">Uncharacterized protein</fullName>
    </submittedName>
</protein>
<dbReference type="EMBL" id="CP000928">
    <property type="protein sequence ID" value="ABZ74300.1"/>
    <property type="molecule type" value="Genomic_DNA"/>
</dbReference>
<proteinExistence type="predicted"/>
<accession>B0T9C5</accession>
<sequence>MVQFEAGQFAKEAATPEGVALWTVLNKDDVIARMETASDLGRPALEPVQDILLEALGEVMMDDRYKQLAGRMVRQILESRGFEHETADVRLNSVPFYKASRYRRVDQAGVYLFKSSVNPREICLSAQRDAAQLPAPTAGRWMYVGFLTSRLKAQIGYQFDLKDMVKRVAKGPVRHTFARMMRPA</sequence>
<gene>
    <name evidence="1" type="ordered locus">Caul_5180</name>
</gene>
<name>B0T9C5_CAUSK</name>
<dbReference type="AlphaFoldDB" id="B0T9C5"/>
<evidence type="ECO:0000313" key="1">
    <source>
        <dbReference type="EMBL" id="ABZ74300.1"/>
    </source>
</evidence>
<keyword evidence="1" id="KW-0614">Plasmid</keyword>
<dbReference type="HOGENOM" id="CLU_1465561_0_0_5"/>
<geneLocation type="plasmid" evidence="1">
    <name>pCAUL01</name>
</geneLocation>
<dbReference type="OrthoDB" id="9157529at2"/>
<dbReference type="KEGG" id="cak:Caul_5180"/>
<organism evidence="1">
    <name type="scientific">Caulobacter sp. (strain K31)</name>
    <dbReference type="NCBI Taxonomy" id="366602"/>
    <lineage>
        <taxon>Bacteria</taxon>
        <taxon>Pseudomonadati</taxon>
        <taxon>Pseudomonadota</taxon>
        <taxon>Alphaproteobacteria</taxon>
        <taxon>Caulobacterales</taxon>
        <taxon>Caulobacteraceae</taxon>
        <taxon>Caulobacter</taxon>
    </lineage>
</organism>